<sequence length="222" mass="22970">MLRFRRARKAVHWSGVSQQLDRGLASQTGDHENATAFRGDSEILSIKHPPESQIPAFGKGPDDCRKVFAIVAREQPRDVLKDQPARPQLVDDADDFVEESAALASESGALAHGAEVLAGEAADDGIDGEQVVPSAGAHIIEALGVGEAVCEYGAADRVDFDLPGGTEAGALEAEVEAADAGEEAADGGAMGVARCVGVGIHERPEGLTLGGVPGRGSWPARC</sequence>
<dbReference type="AlphaFoldDB" id="A0A0S4VPP9"/>
<reference evidence="2" key="1">
    <citation type="submission" date="2015-10" db="EMBL/GenBank/DDBJ databases">
        <authorList>
            <person name="Gilbert D.G."/>
        </authorList>
    </citation>
    <scope>NUCLEOTIDE SEQUENCE</scope>
    <source>
        <strain evidence="2">Phyl III-seqv23</strain>
    </source>
</reference>
<protein>
    <submittedName>
        <fullName evidence="2">Uncharacterized protein</fullName>
    </submittedName>
</protein>
<evidence type="ECO:0000313" key="1">
    <source>
        <dbReference type="EMBL" id="CUV22220.1"/>
    </source>
</evidence>
<proteinExistence type="predicted"/>
<dbReference type="EMBL" id="LN899823">
    <property type="protein sequence ID" value="CUV22220.1"/>
    <property type="molecule type" value="Genomic_DNA"/>
</dbReference>
<gene>
    <name evidence="1" type="ORF">RUN1744_v1_150033</name>
    <name evidence="2" type="ORF">TD1301_v1_2190014</name>
</gene>
<evidence type="ECO:0000313" key="2">
    <source>
        <dbReference type="EMBL" id="CUV36552.1"/>
    </source>
</evidence>
<accession>A0A0S4VPP9</accession>
<organism evidence="2">
    <name type="scientific">Ralstonia solanacearum</name>
    <name type="common">Pseudomonas solanacearum</name>
    <dbReference type="NCBI Taxonomy" id="305"/>
    <lineage>
        <taxon>Bacteria</taxon>
        <taxon>Pseudomonadati</taxon>
        <taxon>Pseudomonadota</taxon>
        <taxon>Betaproteobacteria</taxon>
        <taxon>Burkholderiales</taxon>
        <taxon>Burkholderiaceae</taxon>
        <taxon>Ralstonia</taxon>
        <taxon>Ralstonia solanacearum species complex</taxon>
    </lineage>
</organism>
<name>A0A0S4VPP9_RALSL</name>
<dbReference type="EMBL" id="LN899825">
    <property type="protein sequence ID" value="CUV36552.1"/>
    <property type="molecule type" value="Genomic_DNA"/>
</dbReference>